<gene>
    <name evidence="2" type="ORF">H9I51_19855</name>
</gene>
<dbReference type="AlphaFoldDB" id="A0A7H0RWQ5"/>
<feature type="signal peptide" evidence="1">
    <location>
        <begin position="1"/>
        <end position="21"/>
    </location>
</feature>
<reference evidence="2" key="1">
    <citation type="submission" date="2020-09" db="EMBL/GenBank/DDBJ databases">
        <title>Complete genome sequence of Salmonella enterica strain K_SA184, multidrug resistance bacterium isolated from lamb (Ovis aries).</title>
        <authorList>
            <person name="Kim H.B."/>
        </authorList>
    </citation>
    <scope>NUCLEOTIDE SEQUENCE</scope>
    <source>
        <strain evidence="2">K_SA184</strain>
    </source>
</reference>
<feature type="chain" id="PRO_5028863793" description="Lipoprotein" evidence="1">
    <location>
        <begin position="22"/>
        <end position="177"/>
    </location>
</feature>
<proteinExistence type="predicted"/>
<organism evidence="2">
    <name type="scientific">Salmonella enterica</name>
    <name type="common">Salmonella choleraesuis</name>
    <dbReference type="NCBI Taxonomy" id="28901"/>
    <lineage>
        <taxon>Bacteria</taxon>
        <taxon>Pseudomonadati</taxon>
        <taxon>Pseudomonadota</taxon>
        <taxon>Gammaproteobacteria</taxon>
        <taxon>Enterobacterales</taxon>
        <taxon>Enterobacteriaceae</taxon>
        <taxon>Salmonella</taxon>
    </lineage>
</organism>
<dbReference type="EMBL" id="CP061159">
    <property type="protein sequence ID" value="QNQ76258.1"/>
    <property type="molecule type" value="Genomic_DNA"/>
</dbReference>
<protein>
    <recommendedName>
        <fullName evidence="3">Lipoprotein</fullName>
    </recommendedName>
</protein>
<dbReference type="PROSITE" id="PS51257">
    <property type="entry name" value="PROKAR_LIPOPROTEIN"/>
    <property type="match status" value="1"/>
</dbReference>
<keyword evidence="1" id="KW-0732">Signal</keyword>
<accession>A0A7H0RWQ5</accession>
<name>A0A7H0RWQ5_SALER</name>
<evidence type="ECO:0008006" key="3">
    <source>
        <dbReference type="Google" id="ProtNLM"/>
    </source>
</evidence>
<dbReference type="RefSeq" id="WP_187973422.1">
    <property type="nucleotide sequence ID" value="NZ_CP061159.1"/>
</dbReference>
<evidence type="ECO:0000313" key="2">
    <source>
        <dbReference type="EMBL" id="QNQ76258.1"/>
    </source>
</evidence>
<evidence type="ECO:0000256" key="1">
    <source>
        <dbReference type="SAM" id="SignalP"/>
    </source>
</evidence>
<sequence>MKKRQLLPVITVLLMSLTACSQSQLTRFQQQLSDITSQPAPGAQPSVSKEADRHDVVSVYTLPAGTGVDTAAMRLKQHFGFSSDDDVAAARNSGQGNAGWSASAISEGTSWLAQPGSYYRMSRNWAGNDRLTFEVTGNTKGSSVTATYRSSNPEHLKPAWTSRLMKQIPEVADGSLK</sequence>